<evidence type="ECO:0000256" key="8">
    <source>
        <dbReference type="SAM" id="Phobius"/>
    </source>
</evidence>
<dbReference type="STRING" id="97359.A0A550CXE2"/>
<dbReference type="SUPFAM" id="SSF103473">
    <property type="entry name" value="MFS general substrate transporter"/>
    <property type="match status" value="1"/>
</dbReference>
<dbReference type="OrthoDB" id="6133115at2759"/>
<feature type="transmembrane region" description="Helical" evidence="8">
    <location>
        <begin position="327"/>
        <end position="344"/>
    </location>
</feature>
<evidence type="ECO:0000256" key="6">
    <source>
        <dbReference type="ARBA" id="ARBA00023136"/>
    </source>
</evidence>
<evidence type="ECO:0000256" key="5">
    <source>
        <dbReference type="ARBA" id="ARBA00022989"/>
    </source>
</evidence>
<feature type="transmembrane region" description="Helical" evidence="8">
    <location>
        <begin position="285"/>
        <end position="307"/>
    </location>
</feature>
<dbReference type="PANTHER" id="PTHR48022">
    <property type="entry name" value="PLASTIDIC GLUCOSE TRANSPORTER 4"/>
    <property type="match status" value="1"/>
</dbReference>
<keyword evidence="11" id="KW-1185">Reference proteome</keyword>
<feature type="transmembrane region" description="Helical" evidence="8">
    <location>
        <begin position="31"/>
        <end position="53"/>
    </location>
</feature>
<dbReference type="PRINTS" id="PR00171">
    <property type="entry name" value="SUGRTRNSPORT"/>
</dbReference>
<protein>
    <submittedName>
        <fullName evidence="10">General substrate transporter</fullName>
    </submittedName>
</protein>
<evidence type="ECO:0000313" key="10">
    <source>
        <dbReference type="EMBL" id="TRM69418.1"/>
    </source>
</evidence>
<comment type="caution">
    <text evidence="10">The sequence shown here is derived from an EMBL/GenBank/DDBJ whole genome shotgun (WGS) entry which is preliminary data.</text>
</comment>
<dbReference type="GO" id="GO:0016020">
    <property type="term" value="C:membrane"/>
    <property type="evidence" value="ECO:0007669"/>
    <property type="project" value="UniProtKB-SubCell"/>
</dbReference>
<dbReference type="Pfam" id="PF00083">
    <property type="entry name" value="Sugar_tr"/>
    <property type="match status" value="1"/>
</dbReference>
<feature type="transmembrane region" description="Helical" evidence="8">
    <location>
        <begin position="451"/>
        <end position="471"/>
    </location>
</feature>
<dbReference type="InterPro" id="IPR003663">
    <property type="entry name" value="Sugar/inositol_transpt"/>
</dbReference>
<keyword evidence="4 8" id="KW-0812">Transmembrane</keyword>
<dbReference type="AlphaFoldDB" id="A0A550CXE2"/>
<evidence type="ECO:0000256" key="1">
    <source>
        <dbReference type="ARBA" id="ARBA00004141"/>
    </source>
</evidence>
<reference evidence="10 11" key="1">
    <citation type="journal article" date="2019" name="New Phytol.">
        <title>Comparative genomics reveals unique wood-decay strategies and fruiting body development in the Schizophyllaceae.</title>
        <authorList>
            <person name="Almasi E."/>
            <person name="Sahu N."/>
            <person name="Krizsan K."/>
            <person name="Balint B."/>
            <person name="Kovacs G.M."/>
            <person name="Kiss B."/>
            <person name="Cseklye J."/>
            <person name="Drula E."/>
            <person name="Henrissat B."/>
            <person name="Nagy I."/>
            <person name="Chovatia M."/>
            <person name="Adam C."/>
            <person name="LaButti K."/>
            <person name="Lipzen A."/>
            <person name="Riley R."/>
            <person name="Grigoriev I.V."/>
            <person name="Nagy L.G."/>
        </authorList>
    </citation>
    <scope>NUCLEOTIDE SEQUENCE [LARGE SCALE GENOMIC DNA]</scope>
    <source>
        <strain evidence="10 11">NL-1724</strain>
    </source>
</reference>
<evidence type="ECO:0000256" key="4">
    <source>
        <dbReference type="ARBA" id="ARBA00022692"/>
    </source>
</evidence>
<dbReference type="Proteomes" id="UP000320762">
    <property type="component" value="Unassembled WGS sequence"/>
</dbReference>
<dbReference type="InterPro" id="IPR050360">
    <property type="entry name" value="MFS_Sugar_Transporters"/>
</dbReference>
<evidence type="ECO:0000259" key="9">
    <source>
        <dbReference type="PROSITE" id="PS50850"/>
    </source>
</evidence>
<dbReference type="FunFam" id="1.20.1250.20:FF:000134">
    <property type="entry name" value="MFS sugar transporter protein"/>
    <property type="match status" value="1"/>
</dbReference>
<dbReference type="PANTHER" id="PTHR48022:SF64">
    <property type="entry name" value="MAJOR FACILITATOR SUPERFAMILY (MFS) PROFILE DOMAIN-CONTAINING PROTEIN"/>
    <property type="match status" value="1"/>
</dbReference>
<comment type="similarity">
    <text evidence="2">Belongs to the major facilitator superfamily. Sugar transporter (TC 2.A.1.1) family.</text>
</comment>
<dbReference type="EMBL" id="VDMD01000001">
    <property type="protein sequence ID" value="TRM69418.1"/>
    <property type="molecule type" value="Genomic_DNA"/>
</dbReference>
<feature type="transmembrane region" description="Helical" evidence="8">
    <location>
        <begin position="353"/>
        <end position="374"/>
    </location>
</feature>
<feature type="transmembrane region" description="Helical" evidence="8">
    <location>
        <begin position="196"/>
        <end position="216"/>
    </location>
</feature>
<dbReference type="PROSITE" id="PS50850">
    <property type="entry name" value="MFS"/>
    <property type="match status" value="1"/>
</dbReference>
<evidence type="ECO:0000256" key="3">
    <source>
        <dbReference type="ARBA" id="ARBA00022448"/>
    </source>
</evidence>
<accession>A0A550CXE2</accession>
<dbReference type="InterPro" id="IPR005828">
    <property type="entry name" value="MFS_sugar_transport-like"/>
</dbReference>
<feature type="transmembrane region" description="Helical" evidence="8">
    <location>
        <begin position="73"/>
        <end position="93"/>
    </location>
</feature>
<feature type="transmembrane region" description="Helical" evidence="8">
    <location>
        <begin position="422"/>
        <end position="439"/>
    </location>
</feature>
<evidence type="ECO:0000313" key="11">
    <source>
        <dbReference type="Proteomes" id="UP000320762"/>
    </source>
</evidence>
<sequence length="521" mass="57876">MVAGVDSFRSIPNHDSHLPWWKNKGLRELNLLLLCIFVAQFLNGYDSALVSSFQSMASWKNSLDNPDSSKIGLLNASMYLSGMAIAPVAAFIADRYGRKWCIRYSSAANFVGTAIGTASGAGSTNGYGMFIASRLIIGSGLAFALMVCPIILQELPHPRHRTWLAGSFNISFIVGNFIAGWVTFGCSYVKSDWAWRVPYLIHLPFALLMMILINWVPESPRWLINRGREEEARALFVKYHANGYENDELVAFEMAEVKEAIVHEKEWHQDSWASIFKNKSSRHRVGCVMLIAICQNLSGTAIIAYYYTSILKLVGITDTPTQTGINAGLTSFTVVMALFGLWLTERVRRRPQLFVTWIAVIIANIGLTVCTAEYTKTGNTGAGIGAVVFVWLYNGAFFVSCGSIFFSYPAEVLHYSIRAKGMMVWTITAKCLSVFSAYTNPVAMTNIGWKWYTFYTCILVITGVCLFLFIVETKGRTLEEIGQLFDGVPLEAAQHPGHTIEELKKDPTSVNVSPAESLEKV</sequence>
<organism evidence="10 11">
    <name type="scientific">Schizophyllum amplum</name>
    <dbReference type="NCBI Taxonomy" id="97359"/>
    <lineage>
        <taxon>Eukaryota</taxon>
        <taxon>Fungi</taxon>
        <taxon>Dikarya</taxon>
        <taxon>Basidiomycota</taxon>
        <taxon>Agaricomycotina</taxon>
        <taxon>Agaricomycetes</taxon>
        <taxon>Agaricomycetidae</taxon>
        <taxon>Agaricales</taxon>
        <taxon>Schizophyllaceae</taxon>
        <taxon>Schizophyllum</taxon>
    </lineage>
</organism>
<dbReference type="PROSITE" id="PS00216">
    <property type="entry name" value="SUGAR_TRANSPORT_1"/>
    <property type="match status" value="1"/>
</dbReference>
<feature type="domain" description="Major facilitator superfamily (MFS) profile" evidence="9">
    <location>
        <begin position="32"/>
        <end position="474"/>
    </location>
</feature>
<dbReference type="Gene3D" id="1.20.1250.20">
    <property type="entry name" value="MFS general substrate transporter like domains"/>
    <property type="match status" value="1"/>
</dbReference>
<dbReference type="InterPro" id="IPR020846">
    <property type="entry name" value="MFS_dom"/>
</dbReference>
<comment type="catalytic activity">
    <reaction evidence="7">
        <text>myo-inositol(out) + H(+)(out) = myo-inositol(in) + H(+)(in)</text>
        <dbReference type="Rhea" id="RHEA:60364"/>
        <dbReference type="ChEBI" id="CHEBI:15378"/>
        <dbReference type="ChEBI" id="CHEBI:17268"/>
    </reaction>
</comment>
<gene>
    <name evidence="10" type="ORF">BD626DRAFT_392433</name>
</gene>
<evidence type="ECO:0000256" key="7">
    <source>
        <dbReference type="ARBA" id="ARBA00049119"/>
    </source>
</evidence>
<dbReference type="InterPro" id="IPR005829">
    <property type="entry name" value="Sugar_transporter_CS"/>
</dbReference>
<feature type="transmembrane region" description="Helical" evidence="8">
    <location>
        <begin position="164"/>
        <end position="184"/>
    </location>
</feature>
<dbReference type="InterPro" id="IPR036259">
    <property type="entry name" value="MFS_trans_sf"/>
</dbReference>
<evidence type="ECO:0000256" key="2">
    <source>
        <dbReference type="ARBA" id="ARBA00010992"/>
    </source>
</evidence>
<keyword evidence="5 8" id="KW-1133">Transmembrane helix</keyword>
<proteinExistence type="inferred from homology"/>
<name>A0A550CXE2_9AGAR</name>
<keyword evidence="6 8" id="KW-0472">Membrane</keyword>
<comment type="subcellular location">
    <subcellularLocation>
        <location evidence="1">Membrane</location>
        <topology evidence="1">Multi-pass membrane protein</topology>
    </subcellularLocation>
</comment>
<keyword evidence="3" id="KW-0813">Transport</keyword>
<feature type="transmembrane region" description="Helical" evidence="8">
    <location>
        <begin position="386"/>
        <end position="410"/>
    </location>
</feature>
<feature type="transmembrane region" description="Helical" evidence="8">
    <location>
        <begin position="127"/>
        <end position="152"/>
    </location>
</feature>
<dbReference type="GO" id="GO:0005351">
    <property type="term" value="F:carbohydrate:proton symporter activity"/>
    <property type="evidence" value="ECO:0007669"/>
    <property type="project" value="TreeGrafter"/>
</dbReference>
<feature type="transmembrane region" description="Helical" evidence="8">
    <location>
        <begin position="100"/>
        <end position="121"/>
    </location>
</feature>